<dbReference type="InterPro" id="IPR011006">
    <property type="entry name" value="CheY-like_superfamily"/>
</dbReference>
<dbReference type="InterPro" id="IPR051552">
    <property type="entry name" value="HptR"/>
</dbReference>
<evidence type="ECO:0000313" key="6">
    <source>
        <dbReference type="Proteomes" id="UP001597497"/>
    </source>
</evidence>
<organism evidence="5 6">
    <name type="scientific">Marinicrinis sediminis</name>
    <dbReference type="NCBI Taxonomy" id="1652465"/>
    <lineage>
        <taxon>Bacteria</taxon>
        <taxon>Bacillati</taxon>
        <taxon>Bacillota</taxon>
        <taxon>Bacilli</taxon>
        <taxon>Bacillales</taxon>
        <taxon>Paenibacillaceae</taxon>
    </lineage>
</organism>
<dbReference type="Pfam" id="PF00072">
    <property type="entry name" value="Response_reg"/>
    <property type="match status" value="1"/>
</dbReference>
<keyword evidence="3" id="KW-0597">Phosphoprotein</keyword>
<comment type="caution">
    <text evidence="5">The sequence shown here is derived from an EMBL/GenBank/DDBJ whole genome shotgun (WGS) entry which is preliminary data.</text>
</comment>
<evidence type="ECO:0000259" key="4">
    <source>
        <dbReference type="PROSITE" id="PS50110"/>
    </source>
</evidence>
<keyword evidence="6" id="KW-1185">Reference proteome</keyword>
<accession>A0ABW5RFM8</accession>
<gene>
    <name evidence="5" type="ORF">ACFSUC_18905</name>
</gene>
<dbReference type="SUPFAM" id="SSF52172">
    <property type="entry name" value="CheY-like"/>
    <property type="match status" value="1"/>
</dbReference>
<dbReference type="RefSeq" id="WP_379931209.1">
    <property type="nucleotide sequence ID" value="NZ_JBHUMM010000045.1"/>
</dbReference>
<evidence type="ECO:0000313" key="5">
    <source>
        <dbReference type="EMBL" id="MFD2673624.1"/>
    </source>
</evidence>
<evidence type="ECO:0000256" key="1">
    <source>
        <dbReference type="ARBA" id="ARBA00022490"/>
    </source>
</evidence>
<protein>
    <submittedName>
        <fullName evidence="5">Response regulator</fullName>
    </submittedName>
</protein>
<dbReference type="Gene3D" id="3.40.50.2300">
    <property type="match status" value="1"/>
</dbReference>
<feature type="modified residue" description="4-aspartylphosphate" evidence="3">
    <location>
        <position position="54"/>
    </location>
</feature>
<name>A0ABW5RFM8_9BACL</name>
<sequence>MYEVIVAEDEVWIRQALVEMIQRTSSYQVIAEAVNGEQAWELLQQHTPAILITDIMMPVQDGLWLMEKVQGLPYPVETIVISGYDNFRYAQSAIRFGIREYLLKPVKETELLTALDHAVERLEAHTGWRKQWQEIQAFLDTLSSSSRSASSQELHRLLRSILYDDAWTTTERRNVLRLFSGRFNRLISEHDREFSPLPLVDSTDLEQMVKHFKTLLETMVSARFYATGYRS</sequence>
<reference evidence="6" key="1">
    <citation type="journal article" date="2019" name="Int. J. Syst. Evol. Microbiol.">
        <title>The Global Catalogue of Microorganisms (GCM) 10K type strain sequencing project: providing services to taxonomists for standard genome sequencing and annotation.</title>
        <authorList>
            <consortium name="The Broad Institute Genomics Platform"/>
            <consortium name="The Broad Institute Genome Sequencing Center for Infectious Disease"/>
            <person name="Wu L."/>
            <person name="Ma J."/>
        </authorList>
    </citation>
    <scope>NUCLEOTIDE SEQUENCE [LARGE SCALE GENOMIC DNA]</scope>
    <source>
        <strain evidence="6">KCTC 33676</strain>
    </source>
</reference>
<keyword evidence="2" id="KW-0238">DNA-binding</keyword>
<proteinExistence type="predicted"/>
<evidence type="ECO:0000256" key="3">
    <source>
        <dbReference type="PROSITE-ProRule" id="PRU00169"/>
    </source>
</evidence>
<dbReference type="Proteomes" id="UP001597497">
    <property type="component" value="Unassembled WGS sequence"/>
</dbReference>
<dbReference type="CDD" id="cd17536">
    <property type="entry name" value="REC_YesN-like"/>
    <property type="match status" value="1"/>
</dbReference>
<dbReference type="SMART" id="SM00448">
    <property type="entry name" value="REC"/>
    <property type="match status" value="1"/>
</dbReference>
<dbReference type="InterPro" id="IPR001789">
    <property type="entry name" value="Sig_transdc_resp-reg_receiver"/>
</dbReference>
<evidence type="ECO:0000256" key="2">
    <source>
        <dbReference type="ARBA" id="ARBA00023125"/>
    </source>
</evidence>
<dbReference type="EMBL" id="JBHUMM010000045">
    <property type="protein sequence ID" value="MFD2673624.1"/>
    <property type="molecule type" value="Genomic_DNA"/>
</dbReference>
<dbReference type="PROSITE" id="PS50110">
    <property type="entry name" value="RESPONSE_REGULATORY"/>
    <property type="match status" value="1"/>
</dbReference>
<feature type="domain" description="Response regulatory" evidence="4">
    <location>
        <begin position="3"/>
        <end position="119"/>
    </location>
</feature>
<dbReference type="PANTHER" id="PTHR42713">
    <property type="entry name" value="HISTIDINE KINASE-RELATED"/>
    <property type="match status" value="1"/>
</dbReference>
<keyword evidence="1" id="KW-0963">Cytoplasm</keyword>
<dbReference type="PANTHER" id="PTHR42713:SF3">
    <property type="entry name" value="TRANSCRIPTIONAL REGULATORY PROTEIN HPTR"/>
    <property type="match status" value="1"/>
</dbReference>